<comment type="caution">
    <text evidence="1">The sequence shown here is derived from an EMBL/GenBank/DDBJ whole genome shotgun (WGS) entry which is preliminary data.</text>
</comment>
<protein>
    <submittedName>
        <fullName evidence="1">Uncharacterized protein</fullName>
    </submittedName>
</protein>
<evidence type="ECO:0000313" key="1">
    <source>
        <dbReference type="EMBL" id="KKK46725.1"/>
    </source>
</evidence>
<sequence>MTEEKIDMTEENAGAEGAISLEDLENPLVLENMSQDDLKNLYGTFLKKMLKTQHENEKRMRDPMERYFTVFIKNENLGGSQEIQFATTKKDSKEDVKTAKEILTLVRETQ</sequence>
<dbReference type="AlphaFoldDB" id="A0A0F8WF14"/>
<dbReference type="EMBL" id="LAZR01069934">
    <property type="protein sequence ID" value="KKK46725.1"/>
    <property type="molecule type" value="Genomic_DNA"/>
</dbReference>
<proteinExistence type="predicted"/>
<organism evidence="1">
    <name type="scientific">marine sediment metagenome</name>
    <dbReference type="NCBI Taxonomy" id="412755"/>
    <lineage>
        <taxon>unclassified sequences</taxon>
        <taxon>metagenomes</taxon>
        <taxon>ecological metagenomes</taxon>
    </lineage>
</organism>
<name>A0A0F8WF14_9ZZZZ</name>
<gene>
    <name evidence="1" type="ORF">LCGC14_3162370</name>
</gene>
<reference evidence="1" key="1">
    <citation type="journal article" date="2015" name="Nature">
        <title>Complex archaea that bridge the gap between prokaryotes and eukaryotes.</title>
        <authorList>
            <person name="Spang A."/>
            <person name="Saw J.H."/>
            <person name="Jorgensen S.L."/>
            <person name="Zaremba-Niedzwiedzka K."/>
            <person name="Martijn J."/>
            <person name="Lind A.E."/>
            <person name="van Eijk R."/>
            <person name="Schleper C."/>
            <person name="Guy L."/>
            <person name="Ettema T.J."/>
        </authorList>
    </citation>
    <scope>NUCLEOTIDE SEQUENCE</scope>
</reference>
<accession>A0A0F8WF14</accession>